<dbReference type="Proteomes" id="UP000619260">
    <property type="component" value="Unassembled WGS sequence"/>
</dbReference>
<protein>
    <recommendedName>
        <fullName evidence="3">Uridine kinase</fullName>
    </recommendedName>
</protein>
<gene>
    <name evidence="1" type="ORF">Val02_58340</name>
</gene>
<organism evidence="1 2">
    <name type="scientific">Virgisporangium aliadipatigenens</name>
    <dbReference type="NCBI Taxonomy" id="741659"/>
    <lineage>
        <taxon>Bacteria</taxon>
        <taxon>Bacillati</taxon>
        <taxon>Actinomycetota</taxon>
        <taxon>Actinomycetes</taxon>
        <taxon>Micromonosporales</taxon>
        <taxon>Micromonosporaceae</taxon>
        <taxon>Virgisporangium</taxon>
    </lineage>
</organism>
<dbReference type="InterPro" id="IPR027417">
    <property type="entry name" value="P-loop_NTPase"/>
</dbReference>
<dbReference type="SUPFAM" id="SSF52540">
    <property type="entry name" value="P-loop containing nucleoside triphosphate hydrolases"/>
    <property type="match status" value="1"/>
</dbReference>
<dbReference type="AlphaFoldDB" id="A0A8J3YRB4"/>
<evidence type="ECO:0000313" key="1">
    <source>
        <dbReference type="EMBL" id="GIJ48948.1"/>
    </source>
</evidence>
<keyword evidence="2" id="KW-1185">Reference proteome</keyword>
<accession>A0A8J3YRB4</accession>
<reference evidence="1" key="1">
    <citation type="submission" date="2021-01" db="EMBL/GenBank/DDBJ databases">
        <title>Whole genome shotgun sequence of Virgisporangium aliadipatigenens NBRC 105644.</title>
        <authorList>
            <person name="Komaki H."/>
            <person name="Tamura T."/>
        </authorList>
    </citation>
    <scope>NUCLEOTIDE SEQUENCE</scope>
    <source>
        <strain evidence="1">NBRC 105644</strain>
    </source>
</reference>
<evidence type="ECO:0008006" key="3">
    <source>
        <dbReference type="Google" id="ProtNLM"/>
    </source>
</evidence>
<sequence length="220" mass="24137">MSAPSGRSPVPVTAGFADLAARVLAAPPRLGPVRLVAVDGHAGSGKSTFAGRVAAAVRDTGATVGLLHTDDLLEGWSDLDSYWPRLDAWVLAPLRRGGPGAYRPYDWHARRFADEERPVPVTDVLVIEGVACGRSESRDALSRLLWVEAPEELRLRRGIARDGEAMRPEWLRWMAAETVHFARERTREAADLRIDGAPEVPPENPDREFAVISGWSPLRH</sequence>
<evidence type="ECO:0000313" key="2">
    <source>
        <dbReference type="Proteomes" id="UP000619260"/>
    </source>
</evidence>
<dbReference type="Gene3D" id="3.40.50.300">
    <property type="entry name" value="P-loop containing nucleotide triphosphate hydrolases"/>
    <property type="match status" value="1"/>
</dbReference>
<comment type="caution">
    <text evidence="1">The sequence shown here is derived from an EMBL/GenBank/DDBJ whole genome shotgun (WGS) entry which is preliminary data.</text>
</comment>
<dbReference type="RefSeq" id="WP_203902410.1">
    <property type="nucleotide sequence ID" value="NZ_BOPF01000023.1"/>
</dbReference>
<name>A0A8J3YRB4_9ACTN</name>
<proteinExistence type="predicted"/>
<dbReference type="EMBL" id="BOPF01000023">
    <property type="protein sequence ID" value="GIJ48948.1"/>
    <property type="molecule type" value="Genomic_DNA"/>
</dbReference>